<dbReference type="OMA" id="YIAVFRS"/>
<dbReference type="InterPro" id="IPR000014">
    <property type="entry name" value="PAS"/>
</dbReference>
<dbReference type="SMART" id="SM00233">
    <property type="entry name" value="PH"/>
    <property type="match status" value="1"/>
</dbReference>
<evidence type="ECO:0000256" key="1">
    <source>
        <dbReference type="ARBA" id="ARBA00022679"/>
    </source>
</evidence>
<dbReference type="AlphaFoldDB" id="D2VBG9"/>
<keyword evidence="1" id="KW-0808">Transferase</keyword>
<dbReference type="CDD" id="cd00130">
    <property type="entry name" value="PAS"/>
    <property type="match status" value="1"/>
</dbReference>
<evidence type="ECO:0000256" key="5">
    <source>
        <dbReference type="SAM" id="Coils"/>
    </source>
</evidence>
<evidence type="ECO:0000259" key="8">
    <source>
        <dbReference type="PROSITE" id="PS50112"/>
    </source>
</evidence>
<dbReference type="PROSITE" id="PS50003">
    <property type="entry name" value="PH_DOMAIN"/>
    <property type="match status" value="1"/>
</dbReference>
<proteinExistence type="predicted"/>
<dbReference type="Pfam" id="PF00169">
    <property type="entry name" value="PH"/>
    <property type="match status" value="1"/>
</dbReference>
<feature type="coiled-coil region" evidence="5">
    <location>
        <begin position="423"/>
        <end position="493"/>
    </location>
</feature>
<feature type="region of interest" description="Disordered" evidence="6">
    <location>
        <begin position="294"/>
        <end position="331"/>
    </location>
</feature>
<dbReference type="FunFam" id="3.30.450.20:FF:000060">
    <property type="entry name" value="Sensor protein FixL"/>
    <property type="match status" value="1"/>
</dbReference>
<dbReference type="InterPro" id="IPR001849">
    <property type="entry name" value="PH_domain"/>
</dbReference>
<feature type="region of interest" description="Disordered" evidence="6">
    <location>
        <begin position="359"/>
        <end position="397"/>
    </location>
</feature>
<dbReference type="InterPro" id="IPR035965">
    <property type="entry name" value="PAS-like_dom_sf"/>
</dbReference>
<evidence type="ECO:0000259" key="7">
    <source>
        <dbReference type="PROSITE" id="PS50003"/>
    </source>
</evidence>
<dbReference type="OrthoDB" id="541921at2759"/>
<dbReference type="GO" id="GO:0005524">
    <property type="term" value="F:ATP binding"/>
    <property type="evidence" value="ECO:0007669"/>
    <property type="project" value="UniProtKB-KW"/>
</dbReference>
<feature type="compositionally biased region" description="Low complexity" evidence="6">
    <location>
        <begin position="302"/>
        <end position="315"/>
    </location>
</feature>
<dbReference type="VEuPathDB" id="AmoebaDB:NAEGRDRAFT_48199"/>
<evidence type="ECO:0000256" key="2">
    <source>
        <dbReference type="ARBA" id="ARBA00022741"/>
    </source>
</evidence>
<keyword evidence="2" id="KW-0547">Nucleotide-binding</keyword>
<reference evidence="9 10" key="1">
    <citation type="journal article" date="2010" name="Cell">
        <title>The genome of Naegleria gruberi illuminates early eukaryotic versatility.</title>
        <authorList>
            <person name="Fritz-Laylin L.K."/>
            <person name="Prochnik S.E."/>
            <person name="Ginger M.L."/>
            <person name="Dacks J.B."/>
            <person name="Carpenter M.L."/>
            <person name="Field M.C."/>
            <person name="Kuo A."/>
            <person name="Paredez A."/>
            <person name="Chapman J."/>
            <person name="Pham J."/>
            <person name="Shu S."/>
            <person name="Neupane R."/>
            <person name="Cipriano M."/>
            <person name="Mancuso J."/>
            <person name="Tu H."/>
            <person name="Salamov A."/>
            <person name="Lindquist E."/>
            <person name="Shapiro H."/>
            <person name="Lucas S."/>
            <person name="Grigoriev I.V."/>
            <person name="Cande W.Z."/>
            <person name="Fulton C."/>
            <person name="Rokhsar D.S."/>
            <person name="Dawson S.C."/>
        </authorList>
    </citation>
    <scope>NUCLEOTIDE SEQUENCE [LARGE SCALE GENOMIC DNA]</scope>
    <source>
        <strain evidence="9 10">NEG-M</strain>
    </source>
</reference>
<evidence type="ECO:0000256" key="4">
    <source>
        <dbReference type="ARBA" id="ARBA00022840"/>
    </source>
</evidence>
<feature type="domain" description="PAS" evidence="8">
    <location>
        <begin position="151"/>
        <end position="221"/>
    </location>
</feature>
<dbReference type="KEGG" id="ngr:NAEGRDRAFT_48199"/>
<organism evidence="10">
    <name type="scientific">Naegleria gruberi</name>
    <name type="common">Amoeba</name>
    <dbReference type="NCBI Taxonomy" id="5762"/>
    <lineage>
        <taxon>Eukaryota</taxon>
        <taxon>Discoba</taxon>
        <taxon>Heterolobosea</taxon>
        <taxon>Tetramitia</taxon>
        <taxon>Eutetramitia</taxon>
        <taxon>Vahlkampfiidae</taxon>
        <taxon>Naegleria</taxon>
    </lineage>
</organism>
<dbReference type="eggNOG" id="ENOG502SI7Y">
    <property type="taxonomic scope" value="Eukaryota"/>
</dbReference>
<dbReference type="SMART" id="SM00091">
    <property type="entry name" value="PAS"/>
    <property type="match status" value="1"/>
</dbReference>
<dbReference type="GeneID" id="8850517"/>
<name>D2VBG9_NAEGR</name>
<dbReference type="RefSeq" id="XP_002678539.1">
    <property type="nucleotide sequence ID" value="XM_002678493.1"/>
</dbReference>
<dbReference type="Proteomes" id="UP000006671">
    <property type="component" value="Unassembled WGS sequence"/>
</dbReference>
<feature type="domain" description="PH" evidence="7">
    <location>
        <begin position="12"/>
        <end position="133"/>
    </location>
</feature>
<dbReference type="InterPro" id="IPR011993">
    <property type="entry name" value="PH-like_dom_sf"/>
</dbReference>
<dbReference type="InParanoid" id="D2VBG9"/>
<dbReference type="InterPro" id="IPR052994">
    <property type="entry name" value="Tiny_macrocysts_regulators"/>
</dbReference>
<dbReference type="Pfam" id="PF13426">
    <property type="entry name" value="PAS_9"/>
    <property type="match status" value="1"/>
</dbReference>
<evidence type="ECO:0000313" key="9">
    <source>
        <dbReference type="EMBL" id="EFC45795.1"/>
    </source>
</evidence>
<dbReference type="Gene3D" id="2.30.29.30">
    <property type="entry name" value="Pleckstrin-homology domain (PH domain)/Phosphotyrosine-binding domain (PTB)"/>
    <property type="match status" value="1"/>
</dbReference>
<gene>
    <name evidence="9" type="ORF">NAEGRDRAFT_48199</name>
</gene>
<evidence type="ECO:0008006" key="11">
    <source>
        <dbReference type="Google" id="ProtNLM"/>
    </source>
</evidence>
<evidence type="ECO:0000256" key="6">
    <source>
        <dbReference type="SAM" id="MobiDB-lite"/>
    </source>
</evidence>
<dbReference type="PANTHER" id="PTHR31600:SF2">
    <property type="entry name" value="GAMETE ENRICHED GENE 10 PROTEIN-RELATED"/>
    <property type="match status" value="1"/>
</dbReference>
<dbReference type="PANTHER" id="PTHR31600">
    <property type="entry name" value="TINY MACROCYSTS PROTEIN B-RELATED"/>
    <property type="match status" value="1"/>
</dbReference>
<protein>
    <recommendedName>
        <fullName evidence="11">PH domain-containing protein</fullName>
    </recommendedName>
</protein>
<sequence>MTNHTSKKDESSIVFSGFLQQKEGSLFNRWKKYWFVLTKDGKLFKFKKQTEKFTLNWNDSSHQPIQEYILSPNDDVENQKCEIQSAKNICGKNYSMALTLFNGKTNNSILLMLIAENQLEYEEWFNVFYKMIHSSENSNSNSQQVNQVDKEYEQMNGLLNAILDAAVISDTLGTMLAVNESMTSVFGYTKEEMIGQNVKILMPSHLARIHDEYLQRYLRRRDKRLIGKSRNVLGKKSNGVTFPVEISLGEMSNTSMESMKPAYIAVFRSKTFESSLEEKEPTMHKSWTVAAFQDEDEKSTDSESSQSSQSNSSCSNIADDHTYLDYDDPDVPYQHHVQQDSWLNHRTSLNLQFGHLMNQHPQQQQQHWYHAENHSPLSSSPSSNTSSTSSVTSNEDVSDPFHVSGMASSNMILKNLQFSDFSNYELQQNLTRIRLNKKRMKQQGDHLKSLMDEILNSEFSSLRVKLMLMKHQVQVLEEENQVLQKQMDNQYETLLMKELESGILENGNPDSYFWKKLIKDKNVFEELKRIAKEERQLSLIQFLSRSIKYEEVFSVQNSSKEEQKSVQRFMRNEAEAICEKFFGIKPVIDNQEADQHHSMMHSQSMSTIDESENGGHNSGNNKSHSSRKQSIIPIARIMLSSKCEDILKSHLLFPTPQMFDMANREITERLKKKTFQQYLITAKQDQLQMDNLIDTIL</sequence>
<evidence type="ECO:0000313" key="10">
    <source>
        <dbReference type="Proteomes" id="UP000006671"/>
    </source>
</evidence>
<dbReference type="PROSITE" id="PS50112">
    <property type="entry name" value="PAS"/>
    <property type="match status" value="1"/>
</dbReference>
<dbReference type="SUPFAM" id="SSF50729">
    <property type="entry name" value="PH domain-like"/>
    <property type="match status" value="1"/>
</dbReference>
<keyword evidence="5" id="KW-0175">Coiled coil</keyword>
<dbReference type="InterPro" id="IPR044926">
    <property type="entry name" value="RGS_subdomain_2"/>
</dbReference>
<evidence type="ECO:0000256" key="3">
    <source>
        <dbReference type="ARBA" id="ARBA00022777"/>
    </source>
</evidence>
<feature type="compositionally biased region" description="Low complexity" evidence="6">
    <location>
        <begin position="614"/>
        <end position="623"/>
    </location>
</feature>
<accession>D2VBG9</accession>
<keyword evidence="10" id="KW-1185">Reference proteome</keyword>
<dbReference type="Gene3D" id="3.30.450.20">
    <property type="entry name" value="PAS domain"/>
    <property type="match status" value="1"/>
</dbReference>
<feature type="compositionally biased region" description="Low complexity" evidence="6">
    <location>
        <begin position="375"/>
        <end position="395"/>
    </location>
</feature>
<feature type="region of interest" description="Disordered" evidence="6">
    <location>
        <begin position="594"/>
        <end position="628"/>
    </location>
</feature>
<dbReference type="GO" id="GO:0016301">
    <property type="term" value="F:kinase activity"/>
    <property type="evidence" value="ECO:0007669"/>
    <property type="project" value="UniProtKB-KW"/>
</dbReference>
<dbReference type="NCBIfam" id="TIGR00229">
    <property type="entry name" value="sensory_box"/>
    <property type="match status" value="1"/>
</dbReference>
<keyword evidence="3" id="KW-0418">Kinase</keyword>
<dbReference type="SUPFAM" id="SSF55785">
    <property type="entry name" value="PYP-like sensor domain (PAS domain)"/>
    <property type="match status" value="1"/>
</dbReference>
<dbReference type="EMBL" id="GG738861">
    <property type="protein sequence ID" value="EFC45795.1"/>
    <property type="molecule type" value="Genomic_DNA"/>
</dbReference>
<keyword evidence="4" id="KW-0067">ATP-binding</keyword>
<dbReference type="Gene3D" id="1.10.167.10">
    <property type="entry name" value="Regulator of G-protein Signalling 4, domain 2"/>
    <property type="match status" value="1"/>
</dbReference>